<reference evidence="1 2" key="1">
    <citation type="submission" date="2018-12" db="EMBL/GenBank/DDBJ databases">
        <title>Rubrispira sanarue gen. nov., sp., nov., a member of the order Silvanigrellales, isolated from a brackish lake in Hamamatsu Japan.</title>
        <authorList>
            <person name="Maejima Y."/>
            <person name="Iino T."/>
            <person name="Muraguchi Y."/>
            <person name="Fukuda K."/>
            <person name="Nojiri H."/>
            <person name="Ohkuma M."/>
            <person name="Moriuchi R."/>
            <person name="Dohra H."/>
            <person name="Kimbara K."/>
            <person name="Shintani M."/>
        </authorList>
    </citation>
    <scope>NUCLEOTIDE SEQUENCE [LARGE SCALE GENOMIC DNA]</scope>
    <source>
        <strain evidence="1 2">RF1110005</strain>
    </source>
</reference>
<dbReference type="AlphaFoldDB" id="A0A4P2VKR9"/>
<dbReference type="PROSITE" id="PS51257">
    <property type="entry name" value="PROKAR_LIPOPROTEIN"/>
    <property type="match status" value="1"/>
</dbReference>
<dbReference type="EMBL" id="AP019368">
    <property type="protein sequence ID" value="BBH53218.1"/>
    <property type="molecule type" value="Genomic_DNA"/>
</dbReference>
<protein>
    <recommendedName>
        <fullName evidence="3">Lipoprotein</fullName>
    </recommendedName>
</protein>
<sequence>MSNKILRFLIIFLCTLVIISCGNKSTSVAPQNLIPYGIELYHFFSTDGLKNTGRDLNYYVIKFDINCDGKSFTEIIFSKGS</sequence>
<evidence type="ECO:0008006" key="3">
    <source>
        <dbReference type="Google" id="ProtNLM"/>
    </source>
</evidence>
<name>A0A4P2VKR9_FLUSA</name>
<keyword evidence="2" id="KW-1185">Reference proteome</keyword>
<gene>
    <name evidence="1" type="ORF">JCM31447_16610</name>
</gene>
<evidence type="ECO:0000313" key="2">
    <source>
        <dbReference type="Proteomes" id="UP000291236"/>
    </source>
</evidence>
<dbReference type="Proteomes" id="UP000291236">
    <property type="component" value="Chromosome"/>
</dbReference>
<organism evidence="1 2">
    <name type="scientific">Fluviispira sanaruensis</name>
    <dbReference type="NCBI Taxonomy" id="2493639"/>
    <lineage>
        <taxon>Bacteria</taxon>
        <taxon>Pseudomonadati</taxon>
        <taxon>Bdellovibrionota</taxon>
        <taxon>Oligoflexia</taxon>
        <taxon>Silvanigrellales</taxon>
        <taxon>Silvanigrellaceae</taxon>
        <taxon>Fluviispira</taxon>
    </lineage>
</organism>
<proteinExistence type="predicted"/>
<dbReference type="KEGG" id="sbf:JCM31447_16610"/>
<evidence type="ECO:0000313" key="1">
    <source>
        <dbReference type="EMBL" id="BBH53218.1"/>
    </source>
</evidence>
<accession>A0A4P2VKR9</accession>